<feature type="region of interest" description="Disordered" evidence="1">
    <location>
        <begin position="674"/>
        <end position="699"/>
    </location>
</feature>
<feature type="region of interest" description="Disordered" evidence="1">
    <location>
        <begin position="1142"/>
        <end position="1177"/>
    </location>
</feature>
<protein>
    <submittedName>
        <fullName evidence="2">Uncharacterized protein</fullName>
    </submittedName>
</protein>
<proteinExistence type="predicted"/>
<feature type="compositionally biased region" description="Basic and acidic residues" evidence="1">
    <location>
        <begin position="1031"/>
        <end position="1040"/>
    </location>
</feature>
<accession>A0A0G4GHJ8</accession>
<feature type="compositionally biased region" description="Polar residues" evidence="1">
    <location>
        <begin position="397"/>
        <end position="409"/>
    </location>
</feature>
<feature type="compositionally biased region" description="Basic and acidic residues" evidence="1">
    <location>
        <begin position="607"/>
        <end position="627"/>
    </location>
</feature>
<feature type="region of interest" description="Disordered" evidence="1">
    <location>
        <begin position="1199"/>
        <end position="1280"/>
    </location>
</feature>
<feature type="compositionally biased region" description="Low complexity" evidence="1">
    <location>
        <begin position="1021"/>
        <end position="1030"/>
    </location>
</feature>
<reference evidence="2" key="1">
    <citation type="submission" date="2014-11" db="EMBL/GenBank/DDBJ databases">
        <authorList>
            <person name="Otto D Thomas"/>
            <person name="Naeem Raeece"/>
        </authorList>
    </citation>
    <scope>NUCLEOTIDE SEQUENCE</scope>
</reference>
<feature type="compositionally biased region" description="Gly residues" evidence="1">
    <location>
        <begin position="145"/>
        <end position="155"/>
    </location>
</feature>
<feature type="compositionally biased region" description="Basic and acidic residues" evidence="1">
    <location>
        <begin position="674"/>
        <end position="683"/>
    </location>
</feature>
<sequence length="1292" mass="140062">MNDLNRLSPPPSSQGTVVRKPSDVTPGGPPQLNQSAAAVYAQQQRGAAARRGPRGGAAAPAAASEDGDTDSVYSMGVSMRSVTNPGAPLLPPAPEDHRRRIGGMPMPPQHQHGGLYVSTRGREREDLGGTRLLPHRPAVPQSPTGTGGEGMGLGGAAAVARERSGDPPRKPPQPRRARERVLYTVEVMKSFRASREELTMGCFPDLQEGDRVHVYREGDGRWTAGATRMDEWDLKWLPPGLAAFPDFAFASEQEHQQHQQQLHDSERDPVPPSPPIGQRAPMPPAGTPSPFGTGMVDGHGSRVTGREKEKESAERDGSFCTAHSEAGSPELQGRDRKSAEEQEERQRDRERDGGKVNEREGEKPIRTKGKGERVSENSQRNSARSNNTPNFGKGSVGRTSVDFSETGSKWSPAAQQQQQQQEEKGTKATDEGAVAEGQREGLTMTAPPHAVEEMIGSPPTVRECGTGFHGQPFGVSLKRRGGPTPAEPGADTASPSIPMTVLESPTLARRRAEASKEEEGEEEPAEEKEKPVEKMLHGGGETLAVNAGAATRASTRPVSAVSVGVGDCEPLSVSDLTRAPARFLANAPAGSRGVEGVEVRCVGVTMTDRERERERGKEKEKEKDSKRNVGTQVQVEPVAPPDGERERRNSQTIKDIQGQLRLARELELALKEENQQLRAEQRRHQSAAAKPLNHEEPPPAQYAALQSALNKFKEECEQAKNQLSLTRREREQEKLAHQKVVDAYKAVVKEMKGGSDPGEVYWSRIEQQFFDQSPLELASVASEAEGPMTPDERLREREKESPAYPTRGEHVKKLTDLYTQLSAQTTRKPTIRRVFERERGAGGDALTPPRPPRSSGAPPRTDTDAGGNPPMSPPATPFPHEGLNPQMPPPSDVGADEVNQVRSARERGSGRRMSATPERRDGGETEHVGHGGGEEGDGDGEFKEAKSEFEDTEPDRGGGQDQHQHLHPPVPPSAVAAGGRRETQGSLSLFMSPQAPDFRGRAPELGSSQQQRSLTPPPAVTPTAEAVTPPRTEEGNEKPRTTSTSAVAVLRNRFQCTPPKRGQNLETQSDVGGDASDRREPEPSKPGSQQRVSPFRIPSQQQVCASAAMVPPTVEDIRPLTDRVEAGGMRVAALAARYGGAAVPHAPPAASRLHRPSSPERSASNVVMTPGRHQREISPSAAAAAGLFGHRGEHMFAAAQARRQEMEARQTQEEKVGTNRETEERERLEAQRENQQKVVEERGEKQKEQQSVANAPDTHRSSSSAAVFPPRGELCTEGVPGFAEARKRFQRQ</sequence>
<feature type="compositionally biased region" description="Low complexity" evidence="1">
    <location>
        <begin position="36"/>
        <end position="63"/>
    </location>
</feature>
<feature type="compositionally biased region" description="Basic and acidic residues" evidence="1">
    <location>
        <begin position="252"/>
        <end position="269"/>
    </location>
</feature>
<feature type="compositionally biased region" description="Basic and acidic residues" evidence="1">
    <location>
        <begin position="527"/>
        <end position="536"/>
    </location>
</feature>
<feature type="compositionally biased region" description="Basic and acidic residues" evidence="1">
    <location>
        <begin position="421"/>
        <end position="430"/>
    </location>
</feature>
<feature type="region of interest" description="Disordered" evidence="1">
    <location>
        <begin position="250"/>
        <end position="566"/>
    </location>
</feature>
<dbReference type="EMBL" id="CDMZ01001215">
    <property type="protein sequence ID" value="CEM29209.1"/>
    <property type="molecule type" value="Genomic_DNA"/>
</dbReference>
<feature type="compositionally biased region" description="Basic and acidic residues" evidence="1">
    <location>
        <begin position="160"/>
        <end position="169"/>
    </location>
</feature>
<feature type="compositionally biased region" description="Polar residues" evidence="1">
    <location>
        <begin position="1086"/>
        <end position="1104"/>
    </location>
</feature>
<gene>
    <name evidence="2" type="ORF">Cvel_669</name>
</gene>
<feature type="region of interest" description="Disordered" evidence="1">
    <location>
        <begin position="601"/>
        <end position="656"/>
    </location>
</feature>
<feature type="region of interest" description="Disordered" evidence="1">
    <location>
        <begin position="127"/>
        <end position="180"/>
    </location>
</feature>
<organism evidence="2">
    <name type="scientific">Chromera velia CCMP2878</name>
    <dbReference type="NCBI Taxonomy" id="1169474"/>
    <lineage>
        <taxon>Eukaryota</taxon>
        <taxon>Sar</taxon>
        <taxon>Alveolata</taxon>
        <taxon>Colpodellida</taxon>
        <taxon>Chromeraceae</taxon>
        <taxon>Chromera</taxon>
    </lineage>
</organism>
<feature type="compositionally biased region" description="Polar residues" evidence="1">
    <location>
        <begin position="817"/>
        <end position="828"/>
    </location>
</feature>
<feature type="region of interest" description="Disordered" evidence="1">
    <location>
        <begin position="1"/>
        <end position="115"/>
    </location>
</feature>
<feature type="compositionally biased region" description="Basic and acidic residues" evidence="1">
    <location>
        <begin position="1202"/>
        <end position="1248"/>
    </location>
</feature>
<feature type="compositionally biased region" description="Polar residues" evidence="1">
    <location>
        <begin position="376"/>
        <end position="390"/>
    </location>
</feature>
<evidence type="ECO:0000256" key="1">
    <source>
        <dbReference type="SAM" id="MobiDB-lite"/>
    </source>
</evidence>
<evidence type="ECO:0000313" key="2">
    <source>
        <dbReference type="EMBL" id="CEM29209.1"/>
    </source>
</evidence>
<dbReference type="VEuPathDB" id="CryptoDB:Cvel_669"/>
<name>A0A0G4GHJ8_9ALVE</name>
<feature type="compositionally biased region" description="Basic and acidic residues" evidence="1">
    <location>
        <begin position="917"/>
        <end position="933"/>
    </location>
</feature>
<feature type="compositionally biased region" description="Basic and acidic residues" evidence="1">
    <location>
        <begin position="332"/>
        <end position="375"/>
    </location>
</feature>
<feature type="compositionally biased region" description="Basic and acidic residues" evidence="1">
    <location>
        <begin position="304"/>
        <end position="317"/>
    </location>
</feature>
<feature type="region of interest" description="Disordered" evidence="1">
    <location>
        <begin position="779"/>
        <end position="1110"/>
    </location>
</feature>
<feature type="compositionally biased region" description="Basic and acidic residues" evidence="1">
    <location>
        <begin position="940"/>
        <end position="964"/>
    </location>
</feature>
<feature type="compositionally biased region" description="Pro residues" evidence="1">
    <location>
        <begin position="270"/>
        <end position="287"/>
    </location>
</feature>
<feature type="compositionally biased region" description="Basic and acidic residues" evidence="1">
    <location>
        <begin position="790"/>
        <end position="815"/>
    </location>
</feature>